<dbReference type="EMBL" id="CM001883">
    <property type="protein sequence ID" value="EOY09717.1"/>
    <property type="molecule type" value="Genomic_DNA"/>
</dbReference>
<dbReference type="Proteomes" id="UP000026915">
    <property type="component" value="Chromosome 5"/>
</dbReference>
<sequence>METLLKHYWDIFEPWFVSLTPYSVEQFIQADQDTLDRWRLDYATILVKVRSLQDILPFTPIEVNGKGCQVRTTIKEVLNCEAIPRGDEPFSESSDNGPTEFSRGRVQKAEAEGTEKGKKGIGMVESSLQVEESFKEGASNSNFKKGDTVERKGVKTNSVEAQDQLVGDEAMKSVESNLEEREQLGLLNKSGPIIEMVAKMVRAQSVSLDGSNVGNQNHGSDNEEGTDQSKTYGYKLYKENDEEEVGRLGSQMIGISGTVLRQEVDSKNEKGQSTHLEEKIKGKNKREMSIPNDAGEVGRVVVVRIPECEDDTEVGDEDNDNETKLIFEMSRLMRFEFVKGEEEVLRYFASMEEDKVEGVTSM</sequence>
<reference evidence="2 3" key="1">
    <citation type="journal article" date="2013" name="Genome Biol.">
        <title>The genome sequence of the most widely cultivated cacao type and its use to identify candidate genes regulating pod color.</title>
        <authorList>
            <person name="Motamayor J.C."/>
            <person name="Mockaitis K."/>
            <person name="Schmutz J."/>
            <person name="Haiminen N."/>
            <person name="Iii D.L."/>
            <person name="Cornejo O."/>
            <person name="Findley S.D."/>
            <person name="Zheng P."/>
            <person name="Utro F."/>
            <person name="Royaert S."/>
            <person name="Saski C."/>
            <person name="Jenkins J."/>
            <person name="Podicheti R."/>
            <person name="Zhao M."/>
            <person name="Scheffler B.E."/>
            <person name="Stack J.C."/>
            <person name="Feltus F.A."/>
            <person name="Mustiga G.M."/>
            <person name="Amores F."/>
            <person name="Phillips W."/>
            <person name="Marelli J.P."/>
            <person name="May G.D."/>
            <person name="Shapiro H."/>
            <person name="Ma J."/>
            <person name="Bustamante C.D."/>
            <person name="Schnell R.J."/>
            <person name="Main D."/>
            <person name="Gilbert D."/>
            <person name="Parida L."/>
            <person name="Kuhn D.N."/>
        </authorList>
    </citation>
    <scope>NUCLEOTIDE SEQUENCE [LARGE SCALE GENOMIC DNA]</scope>
    <source>
        <strain evidence="3">cv. Matina 1-6</strain>
    </source>
</reference>
<dbReference type="InParanoid" id="A0A061EZA8"/>
<name>A0A061EZA8_THECC</name>
<keyword evidence="3" id="KW-1185">Reference proteome</keyword>
<protein>
    <submittedName>
        <fullName evidence="2">Uncharacterized protein</fullName>
    </submittedName>
</protein>
<dbReference type="Gramene" id="EOY09717">
    <property type="protein sequence ID" value="EOY09717"/>
    <property type="gene ID" value="TCM_025108"/>
</dbReference>
<evidence type="ECO:0000313" key="3">
    <source>
        <dbReference type="Proteomes" id="UP000026915"/>
    </source>
</evidence>
<dbReference type="AlphaFoldDB" id="A0A061EZA8"/>
<feature type="region of interest" description="Disordered" evidence="1">
    <location>
        <begin position="209"/>
        <end position="230"/>
    </location>
</feature>
<organism evidence="2 3">
    <name type="scientific">Theobroma cacao</name>
    <name type="common">Cacao</name>
    <name type="synonym">Cocoa</name>
    <dbReference type="NCBI Taxonomy" id="3641"/>
    <lineage>
        <taxon>Eukaryota</taxon>
        <taxon>Viridiplantae</taxon>
        <taxon>Streptophyta</taxon>
        <taxon>Embryophyta</taxon>
        <taxon>Tracheophyta</taxon>
        <taxon>Spermatophyta</taxon>
        <taxon>Magnoliopsida</taxon>
        <taxon>eudicotyledons</taxon>
        <taxon>Gunneridae</taxon>
        <taxon>Pentapetalae</taxon>
        <taxon>rosids</taxon>
        <taxon>malvids</taxon>
        <taxon>Malvales</taxon>
        <taxon>Malvaceae</taxon>
        <taxon>Byttnerioideae</taxon>
        <taxon>Theobroma</taxon>
    </lineage>
</organism>
<feature type="compositionally biased region" description="Basic and acidic residues" evidence="1">
    <location>
        <begin position="107"/>
        <end position="118"/>
    </location>
</feature>
<evidence type="ECO:0000313" key="2">
    <source>
        <dbReference type="EMBL" id="EOY09717.1"/>
    </source>
</evidence>
<dbReference type="HOGENOM" id="CLU_765953_0_0_1"/>
<accession>A0A061EZA8</accession>
<feature type="compositionally biased region" description="Polar residues" evidence="1">
    <location>
        <begin position="209"/>
        <end position="219"/>
    </location>
</feature>
<feature type="region of interest" description="Disordered" evidence="1">
    <location>
        <begin position="263"/>
        <end position="290"/>
    </location>
</feature>
<feature type="region of interest" description="Disordered" evidence="1">
    <location>
        <begin position="85"/>
        <end position="118"/>
    </location>
</feature>
<gene>
    <name evidence="2" type="ORF">TCM_025108</name>
</gene>
<proteinExistence type="predicted"/>
<evidence type="ECO:0000256" key="1">
    <source>
        <dbReference type="SAM" id="MobiDB-lite"/>
    </source>
</evidence>
<feature type="compositionally biased region" description="Basic and acidic residues" evidence="1">
    <location>
        <begin position="263"/>
        <end position="288"/>
    </location>
</feature>